<evidence type="ECO:0000259" key="2">
    <source>
        <dbReference type="PROSITE" id="PS51729"/>
    </source>
</evidence>
<protein>
    <recommendedName>
        <fullName evidence="2">N-acetyltransferase domain-containing protein</fullName>
    </recommendedName>
</protein>
<dbReference type="AlphaFoldDB" id="A0A1G9MFX1"/>
<proteinExistence type="predicted"/>
<dbReference type="STRING" id="192904.SAMN04488514_102505"/>
<dbReference type="EMBL" id="FNGV01000002">
    <property type="protein sequence ID" value="SDL73034.1"/>
    <property type="molecule type" value="Genomic_DNA"/>
</dbReference>
<sequence>MKQRNKAAETSGPEIKHDKENNRFSMEIDGQTAKVEYSLRNGKMFLVYSEVPYQLRGQGIGKELVEKTFEKLTEEGYSAVAVCSYIKAVAKRSKKWNSIIDYN</sequence>
<dbReference type="PROSITE" id="PS51729">
    <property type="entry name" value="GNAT_YJDJ"/>
    <property type="match status" value="1"/>
</dbReference>
<dbReference type="InterPro" id="IPR045057">
    <property type="entry name" value="Gcn5-rel_NAT"/>
</dbReference>
<dbReference type="InterPro" id="IPR016181">
    <property type="entry name" value="Acyl_CoA_acyltransferase"/>
</dbReference>
<organism evidence="3 4">
    <name type="scientific">Kriegella aquimaris</name>
    <dbReference type="NCBI Taxonomy" id="192904"/>
    <lineage>
        <taxon>Bacteria</taxon>
        <taxon>Pseudomonadati</taxon>
        <taxon>Bacteroidota</taxon>
        <taxon>Flavobacteriia</taxon>
        <taxon>Flavobacteriales</taxon>
        <taxon>Flavobacteriaceae</taxon>
        <taxon>Kriegella</taxon>
    </lineage>
</organism>
<keyword evidence="4" id="KW-1185">Reference proteome</keyword>
<dbReference type="Pfam" id="PF14542">
    <property type="entry name" value="Acetyltransf_CG"/>
    <property type="match status" value="1"/>
</dbReference>
<accession>A0A1G9MFX1</accession>
<feature type="domain" description="N-acetyltransferase" evidence="2">
    <location>
        <begin position="16"/>
        <end position="101"/>
    </location>
</feature>
<dbReference type="OrthoDB" id="1120671at2"/>
<evidence type="ECO:0000313" key="3">
    <source>
        <dbReference type="EMBL" id="SDL73034.1"/>
    </source>
</evidence>
<evidence type="ECO:0000313" key="4">
    <source>
        <dbReference type="Proteomes" id="UP000199440"/>
    </source>
</evidence>
<dbReference type="Proteomes" id="UP000199440">
    <property type="component" value="Unassembled WGS sequence"/>
</dbReference>
<dbReference type="SUPFAM" id="SSF55729">
    <property type="entry name" value="Acyl-CoA N-acyltransferases (Nat)"/>
    <property type="match status" value="1"/>
</dbReference>
<dbReference type="CDD" id="cd04301">
    <property type="entry name" value="NAT_SF"/>
    <property type="match status" value="1"/>
</dbReference>
<reference evidence="3 4" key="1">
    <citation type="submission" date="2016-10" db="EMBL/GenBank/DDBJ databases">
        <authorList>
            <person name="de Groot N.N."/>
        </authorList>
    </citation>
    <scope>NUCLEOTIDE SEQUENCE [LARGE SCALE GENOMIC DNA]</scope>
    <source>
        <strain evidence="3 4">DSM 19886</strain>
    </source>
</reference>
<feature type="region of interest" description="Disordered" evidence="1">
    <location>
        <begin position="1"/>
        <end position="24"/>
    </location>
</feature>
<gene>
    <name evidence="3" type="ORF">SAMN04488514_102505</name>
</gene>
<dbReference type="PANTHER" id="PTHR31435">
    <property type="entry name" value="PROTEIN NATD1"/>
    <property type="match status" value="1"/>
</dbReference>
<evidence type="ECO:0000256" key="1">
    <source>
        <dbReference type="SAM" id="MobiDB-lite"/>
    </source>
</evidence>
<dbReference type="PANTHER" id="PTHR31435:SF9">
    <property type="entry name" value="PROTEIN NATD1"/>
    <property type="match status" value="1"/>
</dbReference>
<dbReference type="RefSeq" id="WP_089886963.1">
    <property type="nucleotide sequence ID" value="NZ_FNGV01000002.1"/>
</dbReference>
<dbReference type="Gene3D" id="3.40.630.30">
    <property type="match status" value="1"/>
</dbReference>
<name>A0A1G9MFX1_9FLAO</name>
<dbReference type="InterPro" id="IPR031165">
    <property type="entry name" value="GNAT_YJDJ"/>
</dbReference>